<evidence type="ECO:0000313" key="2">
    <source>
        <dbReference type="Proteomes" id="UP000252707"/>
    </source>
</evidence>
<dbReference type="OrthoDB" id="1523296at2"/>
<protein>
    <submittedName>
        <fullName evidence="1">Type VI secretion system protein ImpH</fullName>
    </submittedName>
</protein>
<evidence type="ECO:0000313" key="1">
    <source>
        <dbReference type="EMBL" id="RCX31113.1"/>
    </source>
</evidence>
<organism evidence="1 2">
    <name type="scientific">Thioalbus denitrificans</name>
    <dbReference type="NCBI Taxonomy" id="547122"/>
    <lineage>
        <taxon>Bacteria</taxon>
        <taxon>Pseudomonadati</taxon>
        <taxon>Pseudomonadota</taxon>
        <taxon>Gammaproteobacteria</taxon>
        <taxon>Chromatiales</taxon>
        <taxon>Ectothiorhodospiraceae</taxon>
        <taxon>Thioalbus</taxon>
    </lineage>
</organism>
<accession>A0A369CBN0</accession>
<sequence length="343" mass="38016">MAAADRTPSANLDFTRLLEQEPWRFSFYQALRRLEAAHAGRPRIGTARRSGDDLVRLGQEPTMAFPPATVSGFEAGRGGRPPWLRVQFLGLLGPNGALPLHLTEFARDRLRNHDDPTFSRFLDLFHNRMLALFYRAWAEAQPTVSYDRPETDHFALFIGALFGLGQPALRGRDAMPDGAKLHFAGRLAPHARNPEGLAAILLGFLGMPVAIREFIGHWLTLPANGRLRLGESPVTGTLGRGTVIGARVWDRQSKFRIILGPLSLAQYRRLLPGGETLPRLVAVVRNYVGDELQWDANLVLRREEVPGLALGRAGQLGWTTWLSSGTPARDADDLHLEPMAYAE</sequence>
<keyword evidence="2" id="KW-1185">Reference proteome</keyword>
<gene>
    <name evidence="1" type="ORF">DFQ59_10377</name>
</gene>
<proteinExistence type="predicted"/>
<comment type="caution">
    <text evidence="1">The sequence shown here is derived from an EMBL/GenBank/DDBJ whole genome shotgun (WGS) entry which is preliminary data.</text>
</comment>
<name>A0A369CBN0_9GAMM</name>
<reference evidence="1 2" key="1">
    <citation type="submission" date="2018-07" db="EMBL/GenBank/DDBJ databases">
        <title>Genomic Encyclopedia of Type Strains, Phase IV (KMG-IV): sequencing the most valuable type-strain genomes for metagenomic binning, comparative biology and taxonomic classification.</title>
        <authorList>
            <person name="Goeker M."/>
        </authorList>
    </citation>
    <scope>NUCLEOTIDE SEQUENCE [LARGE SCALE GENOMIC DNA]</scope>
    <source>
        <strain evidence="1 2">DSM 26407</strain>
    </source>
</reference>
<dbReference type="EMBL" id="QPJY01000003">
    <property type="protein sequence ID" value="RCX31113.1"/>
    <property type="molecule type" value="Genomic_DNA"/>
</dbReference>
<dbReference type="Pfam" id="PF06996">
    <property type="entry name" value="T6SS_TssG"/>
    <property type="match status" value="1"/>
</dbReference>
<dbReference type="InterPro" id="IPR010732">
    <property type="entry name" value="T6SS_TssG-like"/>
</dbReference>
<dbReference type="NCBIfam" id="TIGR03347">
    <property type="entry name" value="VI_chp_1"/>
    <property type="match status" value="1"/>
</dbReference>
<dbReference type="RefSeq" id="WP_114279305.1">
    <property type="nucleotide sequence ID" value="NZ_QPJY01000003.1"/>
</dbReference>
<dbReference type="PANTHER" id="PTHR35564">
    <property type="match status" value="1"/>
</dbReference>
<dbReference type="Proteomes" id="UP000252707">
    <property type="component" value="Unassembled WGS sequence"/>
</dbReference>
<dbReference type="AlphaFoldDB" id="A0A369CBN0"/>
<dbReference type="PANTHER" id="PTHR35564:SF4">
    <property type="entry name" value="CYTOPLASMIC PROTEIN"/>
    <property type="match status" value="1"/>
</dbReference>